<reference evidence="1" key="1">
    <citation type="submission" date="2024-09" db="EMBL/GenBank/DDBJ databases">
        <title>Black Yeasts Isolated from many extreme environments.</title>
        <authorList>
            <person name="Coleine C."/>
            <person name="Stajich J.E."/>
            <person name="Selbmann L."/>
        </authorList>
    </citation>
    <scope>NUCLEOTIDE SEQUENCE</scope>
    <source>
        <strain evidence="1">CCFEE 5737</strain>
    </source>
</reference>
<protein>
    <submittedName>
        <fullName evidence="1">Uncharacterized protein</fullName>
    </submittedName>
</protein>
<sequence length="159" mass="16661">MVNHTTTMICNRCLLRASRASKASIPLPRTFTSTFTRPSQTISPNAATTSAPRTGSPNATHQPPAATSTSAAQPFSAGAAPPMDAKPAAKKSTPPALVLSSVPAGTPLKGLNFMKGKQDPVAMKDEEYPSWLWGLVKEGDEGRGTDPAANLYCTYISNS</sequence>
<accession>A0ACC3CSD1</accession>
<organism evidence="1 2">
    <name type="scientific">Coniosporium uncinatum</name>
    <dbReference type="NCBI Taxonomy" id="93489"/>
    <lineage>
        <taxon>Eukaryota</taxon>
        <taxon>Fungi</taxon>
        <taxon>Dikarya</taxon>
        <taxon>Ascomycota</taxon>
        <taxon>Pezizomycotina</taxon>
        <taxon>Dothideomycetes</taxon>
        <taxon>Dothideomycetes incertae sedis</taxon>
        <taxon>Coniosporium</taxon>
    </lineage>
</organism>
<evidence type="ECO:0000313" key="1">
    <source>
        <dbReference type="EMBL" id="KAK3044198.1"/>
    </source>
</evidence>
<comment type="caution">
    <text evidence="1">The sequence shown here is derived from an EMBL/GenBank/DDBJ whole genome shotgun (WGS) entry which is preliminary data.</text>
</comment>
<dbReference type="EMBL" id="JAWDJW010012290">
    <property type="protein sequence ID" value="KAK3044198.1"/>
    <property type="molecule type" value="Genomic_DNA"/>
</dbReference>
<evidence type="ECO:0000313" key="2">
    <source>
        <dbReference type="Proteomes" id="UP001186974"/>
    </source>
</evidence>
<name>A0ACC3CSD1_9PEZI</name>
<dbReference type="Proteomes" id="UP001186974">
    <property type="component" value="Unassembled WGS sequence"/>
</dbReference>
<proteinExistence type="predicted"/>
<keyword evidence="2" id="KW-1185">Reference proteome</keyword>
<gene>
    <name evidence="1" type="ORF">LTS18_001914</name>
</gene>